<proteinExistence type="predicted"/>
<dbReference type="Pfam" id="PF06776">
    <property type="entry name" value="IalB"/>
    <property type="match status" value="1"/>
</dbReference>
<keyword evidence="1" id="KW-0732">Signal</keyword>
<dbReference type="OrthoDB" id="9806572at2"/>
<evidence type="ECO:0000313" key="2">
    <source>
        <dbReference type="EMBL" id="PWJ80125.1"/>
    </source>
</evidence>
<protein>
    <submittedName>
        <fullName evidence="2">Uncharacterized protein</fullName>
    </submittedName>
</protein>
<dbReference type="Proteomes" id="UP000245396">
    <property type="component" value="Unassembled WGS sequence"/>
</dbReference>
<dbReference type="STRING" id="1192868.GCA_000304395_01170"/>
<comment type="caution">
    <text evidence="2">The sequence shown here is derived from an EMBL/GenBank/DDBJ whole genome shotgun (WGS) entry which is preliminary data.</text>
</comment>
<keyword evidence="3" id="KW-1185">Reference proteome</keyword>
<dbReference type="AlphaFoldDB" id="A0A316BZ41"/>
<evidence type="ECO:0000313" key="3">
    <source>
        <dbReference type="Proteomes" id="UP000245396"/>
    </source>
</evidence>
<feature type="chain" id="PRO_5016292494" evidence="1">
    <location>
        <begin position="23"/>
        <end position="167"/>
    </location>
</feature>
<feature type="signal peptide" evidence="1">
    <location>
        <begin position="1"/>
        <end position="22"/>
    </location>
</feature>
<dbReference type="InterPro" id="IPR010642">
    <property type="entry name" value="Invasion_prot_B"/>
</dbReference>
<reference evidence="2 3" key="1">
    <citation type="submission" date="2018-05" db="EMBL/GenBank/DDBJ databases">
        <title>Genomic Encyclopedia of Type Strains, Phase IV (KMG-IV): sequencing the most valuable type-strain genomes for metagenomic binning, comparative biology and taxonomic classification.</title>
        <authorList>
            <person name="Goeker M."/>
        </authorList>
    </citation>
    <scope>NUCLEOTIDE SEQUENCE [LARGE SCALE GENOMIC DNA]</scope>
    <source>
        <strain evidence="2 3">DSM 6986</strain>
    </source>
</reference>
<evidence type="ECO:0000256" key="1">
    <source>
        <dbReference type="SAM" id="SignalP"/>
    </source>
</evidence>
<gene>
    <name evidence="2" type="ORF">C7441_11350</name>
</gene>
<accession>A0A316BZ41</accession>
<dbReference type="Gene3D" id="2.60.40.1880">
    <property type="entry name" value="Invasion associated locus B (IalB) protein"/>
    <property type="match status" value="1"/>
</dbReference>
<dbReference type="EMBL" id="QGGG01000013">
    <property type="protein sequence ID" value="PWJ80125.1"/>
    <property type="molecule type" value="Genomic_DNA"/>
</dbReference>
<organism evidence="2 3">
    <name type="scientific">Pseudaminobacter salicylatoxidans</name>
    <dbReference type="NCBI Taxonomy" id="93369"/>
    <lineage>
        <taxon>Bacteria</taxon>
        <taxon>Pseudomonadati</taxon>
        <taxon>Pseudomonadota</taxon>
        <taxon>Alphaproteobacteria</taxon>
        <taxon>Hyphomicrobiales</taxon>
        <taxon>Phyllobacteriaceae</taxon>
        <taxon>Pseudaminobacter</taxon>
    </lineage>
</organism>
<sequence length="167" mass="17915">MRPFIALATSLFLVASAAPSLAQSATKIGQHNAWGTYSYQANTGKVCYVLTVPTDKQPTNLDHGDIFFFVSQRPGQSVSYEPQFIASYDFQANSKVTVTVGNKNFTMFTRGKSAWVENAAEEPLLIAAMKGGADMKVAAKSGRGNPTEYTFSLKGISAALQSISACK</sequence>
<dbReference type="RefSeq" id="WP_109613969.1">
    <property type="nucleotide sequence ID" value="NZ_QGGG01000013.1"/>
</dbReference>
<name>A0A316BZ41_PSESE</name>
<dbReference type="InterPro" id="IPR038696">
    <property type="entry name" value="IalB_sf"/>
</dbReference>